<sequence length="138" mass="15068">MIPDVTHVTVLVDDQYEALPFYTETLGFEIREDIGTGDDPRWLTVAPAGAAFPQIALIEAGTARERVRVGTQAADHTVLVLRTEDCQQAYERLRNRGVTFRDKPAEKPWGTEATLEDPSGNVLGLFEPKTVIGGSNAG</sequence>
<dbReference type="PROSITE" id="PS51819">
    <property type="entry name" value="VOC"/>
    <property type="match status" value="1"/>
</dbReference>
<dbReference type="GeneID" id="76200356"/>
<feature type="domain" description="VOC" evidence="1">
    <location>
        <begin position="4"/>
        <end position="128"/>
    </location>
</feature>
<keyword evidence="3" id="KW-1185">Reference proteome</keyword>
<dbReference type="AlphaFoldDB" id="A0ABD5YRZ7"/>
<dbReference type="RefSeq" id="WP_264555968.1">
    <property type="nucleotide sequence ID" value="NZ_CP109979.1"/>
</dbReference>
<dbReference type="Pfam" id="PF00903">
    <property type="entry name" value="Glyoxalase"/>
    <property type="match status" value="1"/>
</dbReference>
<evidence type="ECO:0000259" key="1">
    <source>
        <dbReference type="PROSITE" id="PS51819"/>
    </source>
</evidence>
<dbReference type="PANTHER" id="PTHR36437">
    <property type="entry name" value="GLYOXALASE/BLEOMYCIN RESISTANCE PROTEIN/DIOXYGENASE"/>
    <property type="match status" value="1"/>
</dbReference>
<accession>A0ABD5YRZ7</accession>
<dbReference type="InterPro" id="IPR004360">
    <property type="entry name" value="Glyas_Fos-R_dOase_dom"/>
</dbReference>
<dbReference type="Proteomes" id="UP001596417">
    <property type="component" value="Unassembled WGS sequence"/>
</dbReference>
<dbReference type="SUPFAM" id="SSF54593">
    <property type="entry name" value="Glyoxalase/Bleomycin resistance protein/Dihydroxybiphenyl dioxygenase"/>
    <property type="match status" value="1"/>
</dbReference>
<organism evidence="2 3">
    <name type="scientific">Halocatena marina</name>
    <dbReference type="NCBI Taxonomy" id="2934937"/>
    <lineage>
        <taxon>Archaea</taxon>
        <taxon>Methanobacteriati</taxon>
        <taxon>Methanobacteriota</taxon>
        <taxon>Stenosarchaea group</taxon>
        <taxon>Halobacteria</taxon>
        <taxon>Halobacteriales</taxon>
        <taxon>Natronomonadaceae</taxon>
        <taxon>Halocatena</taxon>
    </lineage>
</organism>
<proteinExistence type="predicted"/>
<gene>
    <name evidence="2" type="ORF">ACFQL7_13285</name>
</gene>
<dbReference type="InterPro" id="IPR037523">
    <property type="entry name" value="VOC_core"/>
</dbReference>
<evidence type="ECO:0000313" key="3">
    <source>
        <dbReference type="Proteomes" id="UP001596417"/>
    </source>
</evidence>
<dbReference type="Gene3D" id="3.10.180.10">
    <property type="entry name" value="2,3-Dihydroxybiphenyl 1,2-Dioxygenase, domain 1"/>
    <property type="match status" value="1"/>
</dbReference>
<comment type="caution">
    <text evidence="2">The sequence shown here is derived from an EMBL/GenBank/DDBJ whole genome shotgun (WGS) entry which is preliminary data.</text>
</comment>
<dbReference type="PANTHER" id="PTHR36437:SF2">
    <property type="entry name" value="GLYOXALASE_BLEOMYCIN RESISTANCE PROTEIN_DIOXYGENASE"/>
    <property type="match status" value="1"/>
</dbReference>
<evidence type="ECO:0000313" key="2">
    <source>
        <dbReference type="EMBL" id="MFC7190712.1"/>
    </source>
</evidence>
<dbReference type="InterPro" id="IPR029068">
    <property type="entry name" value="Glyas_Bleomycin-R_OHBP_Dase"/>
</dbReference>
<dbReference type="EMBL" id="JBHTAX010000001">
    <property type="protein sequence ID" value="MFC7190712.1"/>
    <property type="molecule type" value="Genomic_DNA"/>
</dbReference>
<reference evidence="2 3" key="1">
    <citation type="journal article" date="2019" name="Int. J. Syst. Evol. Microbiol.">
        <title>The Global Catalogue of Microorganisms (GCM) 10K type strain sequencing project: providing services to taxonomists for standard genome sequencing and annotation.</title>
        <authorList>
            <consortium name="The Broad Institute Genomics Platform"/>
            <consortium name="The Broad Institute Genome Sequencing Center for Infectious Disease"/>
            <person name="Wu L."/>
            <person name="Ma J."/>
        </authorList>
    </citation>
    <scope>NUCLEOTIDE SEQUENCE [LARGE SCALE GENOMIC DNA]</scope>
    <source>
        <strain evidence="2 3">RDMS1</strain>
    </source>
</reference>
<protein>
    <submittedName>
        <fullName evidence="2">VOC family protein</fullName>
    </submittedName>
</protein>
<name>A0ABD5YRZ7_9EURY</name>